<proteinExistence type="predicted"/>
<dbReference type="InterPro" id="IPR021496">
    <property type="entry name" value="DUF3150"/>
</dbReference>
<keyword evidence="1" id="KW-0614">Plasmid</keyword>
<evidence type="ECO:0000313" key="2">
    <source>
        <dbReference type="Proteomes" id="UP000006732"/>
    </source>
</evidence>
<dbReference type="HOGENOM" id="CLU_053103_0_0_7"/>
<keyword evidence="2" id="KW-1185">Reference proteome</keyword>
<protein>
    <recommendedName>
        <fullName evidence="3">DUF3150 domain-containing protein</fullName>
    </recommendedName>
</protein>
<dbReference type="AlphaFoldDB" id="A0R7W5"/>
<dbReference type="RefSeq" id="WP_011733841.1">
    <property type="nucleotide sequence ID" value="NC_008607.1"/>
</dbReference>
<dbReference type="EMBL" id="CP000483">
    <property type="protein sequence ID" value="ABL01322.1"/>
    <property type="molecule type" value="Genomic_DNA"/>
</dbReference>
<dbReference type="KEGG" id="ppd:Ppro_3731"/>
<geneLocation type="plasmid" evidence="1 2">
    <name>pPRO1</name>
</geneLocation>
<reference evidence="1 2" key="1">
    <citation type="submission" date="2006-10" db="EMBL/GenBank/DDBJ databases">
        <title>Complete sequence of plasmid pPRO1 of Pelobacter propionicus DSM 2379.</title>
        <authorList>
            <consortium name="US DOE Joint Genome Institute"/>
            <person name="Copeland A."/>
            <person name="Lucas S."/>
            <person name="Lapidus A."/>
            <person name="Barry K."/>
            <person name="Detter J.C."/>
            <person name="Glavina del Rio T."/>
            <person name="Hammon N."/>
            <person name="Israni S."/>
            <person name="Dalin E."/>
            <person name="Tice H."/>
            <person name="Pitluck S."/>
            <person name="Saunders E."/>
            <person name="Brettin T."/>
            <person name="Bruce D."/>
            <person name="Han C."/>
            <person name="Tapia R."/>
            <person name="Schmutz J."/>
            <person name="Larimer F."/>
            <person name="Land M."/>
            <person name="Hauser L."/>
            <person name="Kyrpides N."/>
            <person name="Kim E."/>
            <person name="Lovley D."/>
            <person name="Richardson P."/>
        </authorList>
    </citation>
    <scope>NUCLEOTIDE SEQUENCE [LARGE SCALE GENOMIC DNA]</scope>
    <source>
        <strain evidence="2">DSM 2379 / NBRC 103807 / OttBd1</strain>
        <plasmid evidence="2">Plasmid pPRO1</plasmid>
    </source>
</reference>
<evidence type="ECO:0008006" key="3">
    <source>
        <dbReference type="Google" id="ProtNLM"/>
    </source>
</evidence>
<dbReference type="Pfam" id="PF11348">
    <property type="entry name" value="DUF3150"/>
    <property type="match status" value="1"/>
</dbReference>
<name>A0R7W5_PELPD</name>
<organism evidence="1 2">
    <name type="scientific">Pelobacter propionicus (strain DSM 2379 / NBRC 103807 / OttBd1)</name>
    <dbReference type="NCBI Taxonomy" id="338966"/>
    <lineage>
        <taxon>Bacteria</taxon>
        <taxon>Pseudomonadati</taxon>
        <taxon>Thermodesulfobacteriota</taxon>
        <taxon>Desulfuromonadia</taxon>
        <taxon>Desulfuromonadales</taxon>
        <taxon>Desulfuromonadaceae</taxon>
        <taxon>Pelobacter</taxon>
    </lineage>
</organism>
<dbReference type="Proteomes" id="UP000006732">
    <property type="component" value="Plasmid pPRO1"/>
</dbReference>
<gene>
    <name evidence="1" type="ordered locus">Ppro_3731</name>
</gene>
<evidence type="ECO:0000313" key="1">
    <source>
        <dbReference type="EMBL" id="ABL01322.1"/>
    </source>
</evidence>
<accession>A0R7W5</accession>
<sequence>MQTLNNIIVVVLNTSLWSGRKKLRAEDLAANGIEVDKLPPGTLASLGTKRIIAPEALNPFIALKKEAERICLAKGIRFLGGYAIPKEGIDSLAEDLKDIKRRFIEAKDTLLSNYDKEINKWISENPPEWAAVIRAAVEPASTIDAAMHFNFAPIAVGSPEGMEDKNEGLDEEANGMLAQLYHEIRLHAKTAYEASLVGKKEVTRKALRPAAAIRDKLQGLAFLDPEIAVTIQAINEVLEILVKVSPITGSNLDMLAGLLGRRLANIGRPYTEDETEEAVEEIQDGNIEEFIAEIIPQQQTAPAPLTYDF</sequence>
<dbReference type="eggNOG" id="COG1737">
    <property type="taxonomic scope" value="Bacteria"/>
</dbReference>